<dbReference type="EMBL" id="JAAKZV010000049">
    <property type="protein sequence ID" value="NGN64988.1"/>
    <property type="molecule type" value="Genomic_DNA"/>
</dbReference>
<proteinExistence type="predicted"/>
<accession>A0A6G4U0T3</accession>
<keyword evidence="2" id="KW-0812">Transmembrane</keyword>
<name>A0A6G4U0T3_9ACTN</name>
<feature type="transmembrane region" description="Helical" evidence="2">
    <location>
        <begin position="28"/>
        <end position="46"/>
    </location>
</feature>
<keyword evidence="4" id="KW-1185">Reference proteome</keyword>
<evidence type="ECO:0000313" key="3">
    <source>
        <dbReference type="EMBL" id="NGN64988.1"/>
    </source>
</evidence>
<evidence type="ECO:0000256" key="2">
    <source>
        <dbReference type="SAM" id="Phobius"/>
    </source>
</evidence>
<evidence type="ECO:0000256" key="1">
    <source>
        <dbReference type="SAM" id="MobiDB-lite"/>
    </source>
</evidence>
<keyword evidence="2" id="KW-0472">Membrane</keyword>
<feature type="transmembrane region" description="Helical" evidence="2">
    <location>
        <begin position="115"/>
        <end position="135"/>
    </location>
</feature>
<protein>
    <submittedName>
        <fullName evidence="3">Uncharacterized protein</fullName>
    </submittedName>
</protein>
<sequence length="284" mass="30178">MLAAVPGELVLVICLVSGASIPAPVQRAVEALTLALFAAAATVLAADHRRHRAAGLPPREALLAAVRDTAPATVRRLTVHELKLFTSFCRWITRRPPHGVGPGDAAVTYAAGQSFVIWGFLFVSVIETVALALIIPWPVVHLTFLVIDIWGIYFIIALHASCAVRPHVIAADGSLHLRYGVLLGLRIPADRIARVRTDRCFPDGGGPALVRDDGSLDLAVSSQTTVTVELTEGEPLRFVRPLGKVAAIQGPVRFYADDPASAVAGTKRTADSPGSASVSRTRSR</sequence>
<gene>
    <name evidence="3" type="ORF">G5C51_13915</name>
</gene>
<evidence type="ECO:0000313" key="4">
    <source>
        <dbReference type="Proteomes" id="UP000481583"/>
    </source>
</evidence>
<feature type="transmembrane region" description="Helical" evidence="2">
    <location>
        <begin position="141"/>
        <end position="160"/>
    </location>
</feature>
<comment type="caution">
    <text evidence="3">The sequence shown here is derived from an EMBL/GenBank/DDBJ whole genome shotgun (WGS) entry which is preliminary data.</text>
</comment>
<dbReference type="AlphaFoldDB" id="A0A6G4U0T3"/>
<keyword evidence="2" id="KW-1133">Transmembrane helix</keyword>
<dbReference type="Proteomes" id="UP000481583">
    <property type="component" value="Unassembled WGS sequence"/>
</dbReference>
<reference evidence="3 4" key="1">
    <citation type="submission" date="2020-02" db="EMBL/GenBank/DDBJ databases">
        <title>Whole-genome analyses of novel actinobacteria.</title>
        <authorList>
            <person name="Sahin N."/>
        </authorList>
    </citation>
    <scope>NUCLEOTIDE SEQUENCE [LARGE SCALE GENOMIC DNA]</scope>
    <source>
        <strain evidence="3 4">A7024</strain>
    </source>
</reference>
<feature type="compositionally biased region" description="Polar residues" evidence="1">
    <location>
        <begin position="272"/>
        <end position="284"/>
    </location>
</feature>
<feature type="region of interest" description="Disordered" evidence="1">
    <location>
        <begin position="261"/>
        <end position="284"/>
    </location>
</feature>
<organism evidence="3 4">
    <name type="scientific">Streptomyces coryli</name>
    <dbReference type="NCBI Taxonomy" id="1128680"/>
    <lineage>
        <taxon>Bacteria</taxon>
        <taxon>Bacillati</taxon>
        <taxon>Actinomycetota</taxon>
        <taxon>Actinomycetes</taxon>
        <taxon>Kitasatosporales</taxon>
        <taxon>Streptomycetaceae</taxon>
        <taxon>Streptomyces</taxon>
    </lineage>
</organism>